<evidence type="ECO:0000313" key="1">
    <source>
        <dbReference type="EMBL" id="MCX2981429.1"/>
    </source>
</evidence>
<evidence type="ECO:0000313" key="2">
    <source>
        <dbReference type="Proteomes" id="UP001143362"/>
    </source>
</evidence>
<dbReference type="Pfam" id="PF10972">
    <property type="entry name" value="CsiV"/>
    <property type="match status" value="1"/>
</dbReference>
<gene>
    <name evidence="1" type="ORF">EYC98_11200</name>
</gene>
<dbReference type="RefSeq" id="WP_279245429.1">
    <property type="nucleotide sequence ID" value="NZ_SHNN01000002.1"/>
</dbReference>
<name>A0ABT3TGN2_9GAMM</name>
<dbReference type="Proteomes" id="UP001143362">
    <property type="component" value="Unassembled WGS sequence"/>
</dbReference>
<organism evidence="1 2">
    <name type="scientific">Candidatus Litorirhabdus singularis</name>
    <dbReference type="NCBI Taxonomy" id="2518993"/>
    <lineage>
        <taxon>Bacteria</taxon>
        <taxon>Pseudomonadati</taxon>
        <taxon>Pseudomonadota</taxon>
        <taxon>Gammaproteobacteria</taxon>
        <taxon>Cellvibrionales</taxon>
        <taxon>Halieaceae</taxon>
        <taxon>Candidatus Litorirhabdus</taxon>
    </lineage>
</organism>
<dbReference type="InterPro" id="IPR021241">
    <property type="entry name" value="CsiV"/>
</dbReference>
<sequence>MMLCMAWSSSSSAQHDTNWYQVELLVFNYLTPRTNEKWPIYPELGYPDYMQALEDITTDNNAARDMEFVTLETAAAEPIDLFWERSLESLWQEVGELERNAQVLAPTADSNSTATAVYKLSVPAAFSRLPASAQQFRDEVDLIRRSADLHLLYHESWLQPMRGRDRSIAMVLDSDEKRGAYPVLQGSILLHVSRYLHIETDLWVNIEASGQGRGRYLSPPPPPVQASSTAAWQFRIETSEMDFSMAPDEPLMAGSEVVSAQQLADALALPSSPWYDFAQPVQVTQRRRMRSSEVHFIDHPLVGIIVTVTPYEFLPFIDPQAASDATAAVADPTGVAKTVAASR</sequence>
<keyword evidence="2" id="KW-1185">Reference proteome</keyword>
<proteinExistence type="predicted"/>
<dbReference type="EMBL" id="SHNN01000002">
    <property type="protein sequence ID" value="MCX2981429.1"/>
    <property type="molecule type" value="Genomic_DNA"/>
</dbReference>
<reference evidence="1" key="1">
    <citation type="submission" date="2019-02" db="EMBL/GenBank/DDBJ databases">
        <authorList>
            <person name="Li S.-H."/>
        </authorList>
    </citation>
    <scope>NUCLEOTIDE SEQUENCE</scope>
    <source>
        <strain evidence="1">IMCC14734</strain>
    </source>
</reference>
<accession>A0ABT3TGN2</accession>
<comment type="caution">
    <text evidence="1">The sequence shown here is derived from an EMBL/GenBank/DDBJ whole genome shotgun (WGS) entry which is preliminary data.</text>
</comment>
<protein>
    <submittedName>
        <fullName evidence="1">Uncharacterized protein</fullName>
    </submittedName>
</protein>